<proteinExistence type="predicted"/>
<reference evidence="2 3" key="1">
    <citation type="submission" date="2019-07" db="EMBL/GenBank/DDBJ databases">
        <title>Complete Genome Sequence and Methylome Analysis of Nocardia otitidis-caviarum NEB252.</title>
        <authorList>
            <person name="Fomenkov A."/>
            <person name="Anton B.P."/>
            <person name="Vincze T."/>
            <person name="Roberts R.J."/>
        </authorList>
    </citation>
    <scope>NUCLEOTIDE SEQUENCE [LARGE SCALE GENOMIC DNA]</scope>
    <source>
        <strain evidence="2 3">NEB252</strain>
    </source>
</reference>
<organism evidence="2 3">
    <name type="scientific">Nocardia otitidiscaviarum</name>
    <dbReference type="NCBI Taxonomy" id="1823"/>
    <lineage>
        <taxon>Bacteria</taxon>
        <taxon>Bacillati</taxon>
        <taxon>Actinomycetota</taxon>
        <taxon>Actinomycetes</taxon>
        <taxon>Mycobacteriales</taxon>
        <taxon>Nocardiaceae</taxon>
        <taxon>Nocardia</taxon>
    </lineage>
</organism>
<keyword evidence="1" id="KW-0472">Membrane</keyword>
<dbReference type="Proteomes" id="UP000317039">
    <property type="component" value="Chromosome"/>
</dbReference>
<keyword evidence="1" id="KW-1133">Transmembrane helix</keyword>
<evidence type="ECO:0000313" key="2">
    <source>
        <dbReference type="EMBL" id="QDP82533.1"/>
    </source>
</evidence>
<gene>
    <name evidence="2" type="ORF">FOH10_31205</name>
</gene>
<dbReference type="EMBL" id="CP041695">
    <property type="protein sequence ID" value="QDP82533.1"/>
    <property type="molecule type" value="Genomic_DNA"/>
</dbReference>
<dbReference type="KEGG" id="nod:FOH10_31205"/>
<dbReference type="GeneID" id="80336827"/>
<protein>
    <submittedName>
        <fullName evidence="2">Uncharacterized protein</fullName>
    </submittedName>
</protein>
<name>A0A516NUF5_9NOCA</name>
<evidence type="ECO:0000256" key="1">
    <source>
        <dbReference type="SAM" id="Phobius"/>
    </source>
</evidence>
<evidence type="ECO:0000313" key="3">
    <source>
        <dbReference type="Proteomes" id="UP000317039"/>
    </source>
</evidence>
<keyword evidence="1" id="KW-0812">Transmembrane</keyword>
<dbReference type="RefSeq" id="WP_143983350.1">
    <property type="nucleotide sequence ID" value="NZ_CP041695.1"/>
</dbReference>
<feature type="transmembrane region" description="Helical" evidence="1">
    <location>
        <begin position="6"/>
        <end position="23"/>
    </location>
</feature>
<sequence>MDPISLVIGAGLLGAGWIMGRFGHRAARKPASHAPAERAVCGCGHDLALHDREAGQCHAEYMRKVGYGGGMREWARCACRRYTGPTPLEELFSPPVLPPTAEQQ</sequence>
<accession>A0A516NUF5</accession>
<dbReference type="AlphaFoldDB" id="A0A516NUF5"/>